<dbReference type="AlphaFoldDB" id="A0A3B0WVZ7"/>
<name>A0A3B0WVZ7_9ZZZZ</name>
<evidence type="ECO:0000313" key="1">
    <source>
        <dbReference type="EMBL" id="VAW60208.1"/>
    </source>
</evidence>
<sequence length="82" mass="8988">MKLPTLAIIVVALAAANASANVFDNDQYEDNLRPAEIGTNVDMLIHGDHFEGMINASDMKTNVPITAEDAQAFDDDEYEFDI</sequence>
<protein>
    <submittedName>
        <fullName evidence="1">Uncharacterized protein</fullName>
    </submittedName>
</protein>
<gene>
    <name evidence="1" type="ORF">MNBD_GAMMA08-1313</name>
</gene>
<accession>A0A3B0WVZ7</accession>
<reference evidence="1" key="1">
    <citation type="submission" date="2018-06" db="EMBL/GenBank/DDBJ databases">
        <authorList>
            <person name="Zhirakovskaya E."/>
        </authorList>
    </citation>
    <scope>NUCLEOTIDE SEQUENCE</scope>
</reference>
<proteinExistence type="predicted"/>
<dbReference type="EMBL" id="UOFH01000128">
    <property type="protein sequence ID" value="VAW60208.1"/>
    <property type="molecule type" value="Genomic_DNA"/>
</dbReference>
<organism evidence="1">
    <name type="scientific">hydrothermal vent metagenome</name>
    <dbReference type="NCBI Taxonomy" id="652676"/>
    <lineage>
        <taxon>unclassified sequences</taxon>
        <taxon>metagenomes</taxon>
        <taxon>ecological metagenomes</taxon>
    </lineage>
</organism>